<evidence type="ECO:0000313" key="4">
    <source>
        <dbReference type="Proteomes" id="UP000824049"/>
    </source>
</evidence>
<evidence type="ECO:0000313" key="3">
    <source>
        <dbReference type="EMBL" id="HIZ39719.1"/>
    </source>
</evidence>
<dbReference type="GO" id="GO:0016853">
    <property type="term" value="F:isomerase activity"/>
    <property type="evidence" value="ECO:0007669"/>
    <property type="project" value="InterPro"/>
</dbReference>
<reference evidence="3" key="2">
    <citation type="submission" date="2021-04" db="EMBL/GenBank/DDBJ databases">
        <authorList>
            <person name="Gilroy R."/>
        </authorList>
    </citation>
    <scope>NUCLEOTIDE SEQUENCE</scope>
    <source>
        <strain evidence="3">CHK179-28034</strain>
    </source>
</reference>
<dbReference type="EMBL" id="DXBR01000063">
    <property type="protein sequence ID" value="HIZ39719.1"/>
    <property type="molecule type" value="Genomic_DNA"/>
</dbReference>
<accession>A0A9D2EL42</accession>
<dbReference type="NCBIfam" id="TIGR03127">
    <property type="entry name" value="RuMP_HxlB"/>
    <property type="match status" value="1"/>
</dbReference>
<dbReference type="GO" id="GO:0097367">
    <property type="term" value="F:carbohydrate derivative binding"/>
    <property type="evidence" value="ECO:0007669"/>
    <property type="project" value="InterPro"/>
</dbReference>
<dbReference type="PANTHER" id="PTHR43443">
    <property type="entry name" value="3-HEXULOSE-6-PHOSPHATE ISOMERASE"/>
    <property type="match status" value="1"/>
</dbReference>
<comment type="similarity">
    <text evidence="1">Belongs to the SIS family. PHI subfamily.</text>
</comment>
<evidence type="ECO:0000259" key="2">
    <source>
        <dbReference type="PROSITE" id="PS51464"/>
    </source>
</evidence>
<protein>
    <submittedName>
        <fullName evidence="3">SIS domain-containing protein</fullName>
    </submittedName>
</protein>
<dbReference type="PROSITE" id="PS51464">
    <property type="entry name" value="SIS"/>
    <property type="match status" value="1"/>
</dbReference>
<dbReference type="Proteomes" id="UP000824049">
    <property type="component" value="Unassembled WGS sequence"/>
</dbReference>
<proteinExistence type="inferred from homology"/>
<name>A0A9D2EL42_9FIRM</name>
<dbReference type="Gene3D" id="3.40.50.10490">
    <property type="entry name" value="Glucose-6-phosphate isomerase like protein, domain 1"/>
    <property type="match status" value="1"/>
</dbReference>
<dbReference type="InterPro" id="IPR017552">
    <property type="entry name" value="PHI/rmpB"/>
</dbReference>
<dbReference type="SUPFAM" id="SSF53697">
    <property type="entry name" value="SIS domain"/>
    <property type="match status" value="1"/>
</dbReference>
<dbReference type="Pfam" id="PF01380">
    <property type="entry name" value="SIS"/>
    <property type="match status" value="1"/>
</dbReference>
<comment type="caution">
    <text evidence="3">The sequence shown here is derived from an EMBL/GenBank/DDBJ whole genome shotgun (WGS) entry which is preliminary data.</text>
</comment>
<dbReference type="PANTHER" id="PTHR43443:SF1">
    <property type="entry name" value="3-HEXULOSE-6-PHOSPHATE ISOMERASE"/>
    <property type="match status" value="1"/>
</dbReference>
<dbReference type="AlphaFoldDB" id="A0A9D2EL42"/>
<gene>
    <name evidence="3" type="ORF">H9968_07320</name>
</gene>
<reference evidence="3" key="1">
    <citation type="journal article" date="2021" name="PeerJ">
        <title>Extensive microbial diversity within the chicken gut microbiome revealed by metagenomics and culture.</title>
        <authorList>
            <person name="Gilroy R."/>
            <person name="Ravi A."/>
            <person name="Getino M."/>
            <person name="Pursley I."/>
            <person name="Horton D.L."/>
            <person name="Alikhan N.F."/>
            <person name="Baker D."/>
            <person name="Gharbi K."/>
            <person name="Hall N."/>
            <person name="Watson M."/>
            <person name="Adriaenssens E.M."/>
            <person name="Foster-Nyarko E."/>
            <person name="Jarju S."/>
            <person name="Secka A."/>
            <person name="Antonio M."/>
            <person name="Oren A."/>
            <person name="Chaudhuri R.R."/>
            <person name="La Ragione R."/>
            <person name="Hildebrand F."/>
            <person name="Pallen M.J."/>
        </authorList>
    </citation>
    <scope>NUCLEOTIDE SEQUENCE</scope>
    <source>
        <strain evidence="3">CHK179-28034</strain>
    </source>
</reference>
<dbReference type="InterPro" id="IPR046348">
    <property type="entry name" value="SIS_dom_sf"/>
</dbReference>
<sequence>MSFAKNEHIILQELETVMEQVDERQILEAIALINGSNKIFFNALGRAGFMGKSFVMRLMHMGREVYVVGETNTPNFDEHSLLIICSGSGETRQFIEIAQKAKVLGGKVLVFAGTPGSTLTQIADGSIVIKAPAKKQEDSSFTSVQPMASLFEQGILLVGDSIILTMMEQSGSNEEMFSRHSNLE</sequence>
<feature type="domain" description="SIS" evidence="2">
    <location>
        <begin position="29"/>
        <end position="172"/>
    </location>
</feature>
<organism evidence="3 4">
    <name type="scientific">Candidatus Anaerobutyricum stercoris</name>
    <dbReference type="NCBI Taxonomy" id="2838457"/>
    <lineage>
        <taxon>Bacteria</taxon>
        <taxon>Bacillati</taxon>
        <taxon>Bacillota</taxon>
        <taxon>Clostridia</taxon>
        <taxon>Lachnospirales</taxon>
        <taxon>Lachnospiraceae</taxon>
        <taxon>Anaerobutyricum</taxon>
    </lineage>
</organism>
<dbReference type="InterPro" id="IPR001347">
    <property type="entry name" value="SIS_dom"/>
</dbReference>
<dbReference type="GO" id="GO:1901135">
    <property type="term" value="P:carbohydrate derivative metabolic process"/>
    <property type="evidence" value="ECO:0007669"/>
    <property type="project" value="InterPro"/>
</dbReference>
<evidence type="ECO:0000256" key="1">
    <source>
        <dbReference type="ARBA" id="ARBA00009235"/>
    </source>
</evidence>
<dbReference type="CDD" id="cd05005">
    <property type="entry name" value="SIS_PHI"/>
    <property type="match status" value="1"/>
</dbReference>